<name>A0AC35FP20_9BILA</name>
<sequence>MRKTRILFIVGAILVYYYFFWNTGYDSEKRIKETTTAFAEYCQFLEYPLIGHEGEKENADFVMKGMVVTFRHGERSALVPGMVAELPDCTAYHAVDRKSFEDFIEFTESNDFHKFFKFDKLFDGFPLKPERSKCKLGEMTAEGALQLLRLGNYLKDKYHSTSLFKFPIDVFVSSTYYHRTLQSGIAFLSGFLFDHSDKIPEIYIKASNTTYFCLDNSCTCNNVQMTRDQFLSERSKLYLDRYADLHSDLKIVAKPIGIPHLSHPFEFVDAILGTYACRRLPLPCFENNECISLDTINIAAKTAEDLIREMFPKSQHIRRLYAAESYPIANAVVKLIDELKQLSKDTSYIRIFSGHDITIIPLLLTMGLKNITIPPPYASRLVFEVYESKRKISNTDEKYFIRVLYNGVDHTSDFKFCKSFHSGLCPAKDFANFVENSLLQDIGEINSMKEFCQIENSVT</sequence>
<organism evidence="1 2">
    <name type="scientific">Panagrolaimus sp. PS1159</name>
    <dbReference type="NCBI Taxonomy" id="55785"/>
    <lineage>
        <taxon>Eukaryota</taxon>
        <taxon>Metazoa</taxon>
        <taxon>Ecdysozoa</taxon>
        <taxon>Nematoda</taxon>
        <taxon>Chromadorea</taxon>
        <taxon>Rhabditida</taxon>
        <taxon>Tylenchina</taxon>
        <taxon>Panagrolaimomorpha</taxon>
        <taxon>Panagrolaimoidea</taxon>
        <taxon>Panagrolaimidae</taxon>
        <taxon>Panagrolaimus</taxon>
    </lineage>
</organism>
<dbReference type="Proteomes" id="UP000887580">
    <property type="component" value="Unplaced"/>
</dbReference>
<proteinExistence type="predicted"/>
<protein>
    <submittedName>
        <fullName evidence="2">Acid phosphatase</fullName>
    </submittedName>
</protein>
<evidence type="ECO:0000313" key="2">
    <source>
        <dbReference type="WBParaSite" id="PS1159_v2.g1945.t1"/>
    </source>
</evidence>
<accession>A0AC35FP20</accession>
<reference evidence="2" key="1">
    <citation type="submission" date="2022-11" db="UniProtKB">
        <authorList>
            <consortium name="WormBaseParasite"/>
        </authorList>
    </citation>
    <scope>IDENTIFICATION</scope>
</reference>
<dbReference type="WBParaSite" id="PS1159_v2.g1945.t1">
    <property type="protein sequence ID" value="PS1159_v2.g1945.t1"/>
    <property type="gene ID" value="PS1159_v2.g1945"/>
</dbReference>
<evidence type="ECO:0000313" key="1">
    <source>
        <dbReference type="Proteomes" id="UP000887580"/>
    </source>
</evidence>